<dbReference type="GO" id="GO:0005737">
    <property type="term" value="C:cytoplasm"/>
    <property type="evidence" value="ECO:0007669"/>
    <property type="project" value="TreeGrafter"/>
</dbReference>
<dbReference type="GO" id="GO:0004029">
    <property type="term" value="F:aldehyde dehydrogenase (NAD+) activity"/>
    <property type="evidence" value="ECO:0007669"/>
    <property type="project" value="TreeGrafter"/>
</dbReference>
<dbReference type="PANTHER" id="PTHR48079:SF3">
    <property type="entry name" value="NAD-DEPENDENT EPIMERASE_DEHYDRATASE DOMAIN-CONTAINING PROTEIN"/>
    <property type="match status" value="1"/>
</dbReference>
<evidence type="ECO:0000313" key="4">
    <source>
        <dbReference type="Proteomes" id="UP000256964"/>
    </source>
</evidence>
<evidence type="ECO:0000256" key="1">
    <source>
        <dbReference type="SAM" id="SignalP"/>
    </source>
</evidence>
<dbReference type="AlphaFoldDB" id="A0A371DXU8"/>
<dbReference type="EMBL" id="KZ857379">
    <property type="protein sequence ID" value="RDX57324.1"/>
    <property type="molecule type" value="Genomic_DNA"/>
</dbReference>
<keyword evidence="4" id="KW-1185">Reference proteome</keyword>
<feature type="domain" description="NAD-dependent epimerase/dehydratase" evidence="2">
    <location>
        <begin position="3"/>
        <end position="213"/>
    </location>
</feature>
<dbReference type="Proteomes" id="UP000256964">
    <property type="component" value="Unassembled WGS sequence"/>
</dbReference>
<name>A0A371DXU8_9APHY</name>
<accession>A0A371DXU8</accession>
<dbReference type="InterPro" id="IPR036291">
    <property type="entry name" value="NAD(P)-bd_dom_sf"/>
</dbReference>
<gene>
    <name evidence="3" type="ORF">OH76DRAFT_1451310</name>
</gene>
<proteinExistence type="predicted"/>
<dbReference type="OrthoDB" id="10000533at2759"/>
<dbReference type="Gene3D" id="3.40.50.720">
    <property type="entry name" value="NAD(P)-binding Rossmann-like Domain"/>
    <property type="match status" value="1"/>
</dbReference>
<organism evidence="3 4">
    <name type="scientific">Lentinus brumalis</name>
    <dbReference type="NCBI Taxonomy" id="2498619"/>
    <lineage>
        <taxon>Eukaryota</taxon>
        <taxon>Fungi</taxon>
        <taxon>Dikarya</taxon>
        <taxon>Basidiomycota</taxon>
        <taxon>Agaricomycotina</taxon>
        <taxon>Agaricomycetes</taxon>
        <taxon>Polyporales</taxon>
        <taxon>Polyporaceae</taxon>
        <taxon>Lentinus</taxon>
    </lineage>
</organism>
<feature type="chain" id="PRO_5016721170" evidence="1">
    <location>
        <begin position="20"/>
        <end position="300"/>
    </location>
</feature>
<dbReference type="SUPFAM" id="SSF51735">
    <property type="entry name" value="NAD(P)-binding Rossmann-fold domains"/>
    <property type="match status" value="1"/>
</dbReference>
<evidence type="ECO:0000313" key="3">
    <source>
        <dbReference type="EMBL" id="RDX57324.1"/>
    </source>
</evidence>
<keyword evidence="1" id="KW-0732">Signal</keyword>
<evidence type="ECO:0000259" key="2">
    <source>
        <dbReference type="Pfam" id="PF01370"/>
    </source>
</evidence>
<protein>
    <submittedName>
        <fullName evidence="3">NAD(P)-binding protein</fullName>
    </submittedName>
</protein>
<dbReference type="InterPro" id="IPR001509">
    <property type="entry name" value="Epimerase_deHydtase"/>
</dbReference>
<dbReference type="Pfam" id="PF01370">
    <property type="entry name" value="Epimerase"/>
    <property type="match status" value="1"/>
</dbReference>
<reference evidence="3 4" key="1">
    <citation type="journal article" date="2018" name="Biotechnol. Biofuels">
        <title>Integrative visual omics of the white-rot fungus Polyporus brumalis exposes the biotechnological potential of its oxidative enzymes for delignifying raw plant biomass.</title>
        <authorList>
            <person name="Miyauchi S."/>
            <person name="Rancon A."/>
            <person name="Drula E."/>
            <person name="Hage H."/>
            <person name="Chaduli D."/>
            <person name="Favel A."/>
            <person name="Grisel S."/>
            <person name="Henrissat B."/>
            <person name="Herpoel-Gimbert I."/>
            <person name="Ruiz-Duenas F.J."/>
            <person name="Chevret D."/>
            <person name="Hainaut M."/>
            <person name="Lin J."/>
            <person name="Wang M."/>
            <person name="Pangilinan J."/>
            <person name="Lipzen A."/>
            <person name="Lesage-Meessen L."/>
            <person name="Navarro D."/>
            <person name="Riley R."/>
            <person name="Grigoriev I.V."/>
            <person name="Zhou S."/>
            <person name="Raouche S."/>
            <person name="Rosso M.N."/>
        </authorList>
    </citation>
    <scope>NUCLEOTIDE SEQUENCE [LARGE SCALE GENOMIC DNA]</scope>
    <source>
        <strain evidence="3 4">BRFM 1820</strain>
    </source>
</reference>
<dbReference type="STRING" id="139420.A0A371DXU8"/>
<feature type="signal peptide" evidence="1">
    <location>
        <begin position="1"/>
        <end position="19"/>
    </location>
</feature>
<dbReference type="InterPro" id="IPR051783">
    <property type="entry name" value="NAD(P)-dependent_oxidoreduct"/>
</dbReference>
<sequence>MKVLILGATGFIGFPTAQAFVRAGHVVYGQTRSSSKARQLAAEEIIPIVADVKDPTAYLHLVSSLDVIIDVVGGTDLKELSDYILNATADAVQMHRPSHAPKLAYIYTSGTWVHGDNRTEIVTDTTALANPVELVAWRPAQEQRVITNPHLNGIVIRPALLYGRSGSLLARLFKSAHAGEVAWYGTPGGRMALIHADDLAELYVLTAEKAAIAGKKIFDAANDVTESTDAVLQRVVEVSGATGPFRYMEPTNLFEVALSTTTILRPYLARALLGWRPRKAGLLDHLELYYTSWKASEGLV</sequence>
<dbReference type="PANTHER" id="PTHR48079">
    <property type="entry name" value="PROTEIN YEEZ"/>
    <property type="match status" value="1"/>
</dbReference>